<evidence type="ECO:0000313" key="7">
    <source>
        <dbReference type="EMBL" id="HCL02239.1"/>
    </source>
</evidence>
<dbReference type="GO" id="GO:0005524">
    <property type="term" value="F:ATP binding"/>
    <property type="evidence" value="ECO:0007669"/>
    <property type="project" value="UniProtKB-KW"/>
</dbReference>
<protein>
    <submittedName>
        <fullName evidence="7">ABC transporter ATP-binding protein</fullName>
    </submittedName>
</protein>
<dbReference type="InterPro" id="IPR037118">
    <property type="entry name" value="Val-tRNA_synth_C_sf"/>
</dbReference>
<evidence type="ECO:0000313" key="8">
    <source>
        <dbReference type="Proteomes" id="UP000262969"/>
    </source>
</evidence>
<proteinExistence type="predicted"/>
<dbReference type="InterPro" id="IPR027417">
    <property type="entry name" value="P-loop_NTPase"/>
</dbReference>
<reference evidence="7 8" key="1">
    <citation type="journal article" date="2018" name="Nat. Biotechnol.">
        <title>A standardized bacterial taxonomy based on genome phylogeny substantially revises the tree of life.</title>
        <authorList>
            <person name="Parks D.H."/>
            <person name="Chuvochina M."/>
            <person name="Waite D.W."/>
            <person name="Rinke C."/>
            <person name="Skarshewski A."/>
            <person name="Chaumeil P.A."/>
            <person name="Hugenholtz P."/>
        </authorList>
    </citation>
    <scope>NUCLEOTIDE SEQUENCE [LARGE SCALE GENOMIC DNA]</scope>
    <source>
        <strain evidence="7">UBA11728</strain>
    </source>
</reference>
<organism evidence="7 8">
    <name type="scientific">Lachnoclostridium phytofermentans</name>
    <dbReference type="NCBI Taxonomy" id="66219"/>
    <lineage>
        <taxon>Bacteria</taxon>
        <taxon>Bacillati</taxon>
        <taxon>Bacillota</taxon>
        <taxon>Clostridia</taxon>
        <taxon>Lachnospirales</taxon>
        <taxon>Lachnospiraceae</taxon>
    </lineage>
</organism>
<comment type="caution">
    <text evidence="7">The sequence shown here is derived from an EMBL/GenBank/DDBJ whole genome shotgun (WGS) entry which is preliminary data.</text>
</comment>
<dbReference type="EMBL" id="DPVV01000249">
    <property type="protein sequence ID" value="HCL02239.1"/>
    <property type="molecule type" value="Genomic_DNA"/>
</dbReference>
<evidence type="ECO:0000256" key="4">
    <source>
        <dbReference type="SAM" id="Coils"/>
    </source>
</evidence>
<dbReference type="CDD" id="cd03221">
    <property type="entry name" value="ABCF_EF-3"/>
    <property type="match status" value="2"/>
</dbReference>
<keyword evidence="4" id="KW-0175">Coiled coil</keyword>
<dbReference type="InterPro" id="IPR003593">
    <property type="entry name" value="AAA+_ATPase"/>
</dbReference>
<dbReference type="Pfam" id="PF12848">
    <property type="entry name" value="ABC_tran_Xtn"/>
    <property type="match status" value="1"/>
</dbReference>
<evidence type="ECO:0000256" key="3">
    <source>
        <dbReference type="ARBA" id="ARBA00022840"/>
    </source>
</evidence>
<evidence type="ECO:0000256" key="1">
    <source>
        <dbReference type="ARBA" id="ARBA00022737"/>
    </source>
</evidence>
<dbReference type="AlphaFoldDB" id="A0A3D2X526"/>
<evidence type="ECO:0000256" key="2">
    <source>
        <dbReference type="ARBA" id="ARBA00022741"/>
    </source>
</evidence>
<dbReference type="PANTHER" id="PTHR42855">
    <property type="entry name" value="ABC TRANSPORTER ATP-BINDING SUBUNIT"/>
    <property type="match status" value="1"/>
</dbReference>
<dbReference type="PANTHER" id="PTHR42855:SF1">
    <property type="entry name" value="ABC TRANSPORTER DOMAIN-CONTAINING PROTEIN"/>
    <property type="match status" value="1"/>
</dbReference>
<dbReference type="InterPro" id="IPR051309">
    <property type="entry name" value="ABCF_ATPase"/>
</dbReference>
<dbReference type="PROSITE" id="PS00211">
    <property type="entry name" value="ABC_TRANSPORTER_1"/>
    <property type="match status" value="1"/>
</dbReference>
<sequence>MNLLTMENISKSYTERMLFDKVSLGINENDRIGVIGINGTGKSTLLKLIAGIEEPDEGTITKGKQVRIEYLPQTPQFDESLTILENAIEGKTAKEEYRNLAGEAKAMLLKLGIEDCDQKTTYLSGGQKKRIALVRTLLTEADILVLDEPTNHLDSAMTEWLEDYLSKFRGAFIMITHDRYFLDRVTNRIVELDKSKLYSYTANYSKFLELKAEREDMDLATERKNKSLYRVELEWMMRGARARSTKQKAHISRFEDLRDRKKIEVDQSVEMSSIASRLGKKTIELENICKSYEDRTLINDFSYIFLPGDYIGIVGPNGCGKSTLLRILTQTIEPDSGSVVMGTTVKLGYFSQENEYMDENQKVLDYIRATADFIQTTDGTITASQMCEKFLFTGSMQHQLISKLSGGEKRRLYLLKILMDAPNVLVLDEPTNDLDIKTLTILEDYLSSFQGIVITVSHDRYFLDKIATRIFAFEENSIIRQYEGNYSDYKDTLKERYPQSQRENETSINNSSNSSNSSVDNTNQKSSRTTEKKLKFSYNEQREFDTIEADIEELEQKISNLDDAIATSASEYSKLDALMKEKEEVELQLEEKMERYLYLQDLADKIKEQNSKG</sequence>
<dbReference type="Pfam" id="PF00005">
    <property type="entry name" value="ABC_tran"/>
    <property type="match status" value="2"/>
</dbReference>
<dbReference type="Gene3D" id="1.10.287.380">
    <property type="entry name" value="Valyl-tRNA synthetase, C-terminal domain"/>
    <property type="match status" value="1"/>
</dbReference>
<keyword evidence="3 7" id="KW-0067">ATP-binding</keyword>
<dbReference type="SMART" id="SM00382">
    <property type="entry name" value="AAA"/>
    <property type="match status" value="2"/>
</dbReference>
<dbReference type="PROSITE" id="PS50893">
    <property type="entry name" value="ABC_TRANSPORTER_2"/>
    <property type="match status" value="2"/>
</dbReference>
<keyword evidence="1" id="KW-0677">Repeat</keyword>
<gene>
    <name evidence="7" type="ORF">DHW61_07475</name>
</gene>
<dbReference type="FunFam" id="3.40.50.300:FF:000011">
    <property type="entry name" value="Putative ABC transporter ATP-binding component"/>
    <property type="match status" value="1"/>
</dbReference>
<dbReference type="InterPro" id="IPR003439">
    <property type="entry name" value="ABC_transporter-like_ATP-bd"/>
</dbReference>
<dbReference type="GO" id="GO:0016887">
    <property type="term" value="F:ATP hydrolysis activity"/>
    <property type="evidence" value="ECO:0007669"/>
    <property type="project" value="InterPro"/>
</dbReference>
<evidence type="ECO:0000256" key="5">
    <source>
        <dbReference type="SAM" id="MobiDB-lite"/>
    </source>
</evidence>
<evidence type="ECO:0000259" key="6">
    <source>
        <dbReference type="PROSITE" id="PS50893"/>
    </source>
</evidence>
<dbReference type="Gene3D" id="3.40.50.300">
    <property type="entry name" value="P-loop containing nucleotide triphosphate hydrolases"/>
    <property type="match status" value="2"/>
</dbReference>
<dbReference type="SUPFAM" id="SSF52540">
    <property type="entry name" value="P-loop containing nucleoside triphosphate hydrolases"/>
    <property type="match status" value="2"/>
</dbReference>
<accession>A0A3D2X526</accession>
<feature type="coiled-coil region" evidence="4">
    <location>
        <begin position="537"/>
        <end position="595"/>
    </location>
</feature>
<dbReference type="InterPro" id="IPR032524">
    <property type="entry name" value="ABC_tran_C"/>
</dbReference>
<feature type="region of interest" description="Disordered" evidence="5">
    <location>
        <begin position="497"/>
        <end position="532"/>
    </location>
</feature>
<name>A0A3D2X526_9FIRM</name>
<dbReference type="FunFam" id="3.40.50.300:FF:000309">
    <property type="entry name" value="ABC transporter ATP-binding protein"/>
    <property type="match status" value="1"/>
</dbReference>
<dbReference type="GO" id="GO:0003677">
    <property type="term" value="F:DNA binding"/>
    <property type="evidence" value="ECO:0007669"/>
    <property type="project" value="InterPro"/>
</dbReference>
<feature type="domain" description="ABC transporter" evidence="6">
    <location>
        <begin position="4"/>
        <end position="219"/>
    </location>
</feature>
<dbReference type="InterPro" id="IPR032781">
    <property type="entry name" value="ABC_tran_Xtn"/>
</dbReference>
<dbReference type="InterPro" id="IPR017871">
    <property type="entry name" value="ABC_transporter-like_CS"/>
</dbReference>
<dbReference type="Proteomes" id="UP000262969">
    <property type="component" value="Unassembled WGS sequence"/>
</dbReference>
<dbReference type="Pfam" id="PF16326">
    <property type="entry name" value="ABC_tran_CTD"/>
    <property type="match status" value="1"/>
</dbReference>
<feature type="domain" description="ABC transporter" evidence="6">
    <location>
        <begin position="283"/>
        <end position="500"/>
    </location>
</feature>
<keyword evidence="2" id="KW-0547">Nucleotide-binding</keyword>
<feature type="compositionally biased region" description="Low complexity" evidence="5">
    <location>
        <begin position="506"/>
        <end position="523"/>
    </location>
</feature>